<organism evidence="1 2">
    <name type="scientific">Dermacentor silvarum</name>
    <name type="common">Tick</name>
    <dbReference type="NCBI Taxonomy" id="543639"/>
    <lineage>
        <taxon>Eukaryota</taxon>
        <taxon>Metazoa</taxon>
        <taxon>Ecdysozoa</taxon>
        <taxon>Arthropoda</taxon>
        <taxon>Chelicerata</taxon>
        <taxon>Arachnida</taxon>
        <taxon>Acari</taxon>
        <taxon>Parasitiformes</taxon>
        <taxon>Ixodida</taxon>
        <taxon>Ixodoidea</taxon>
        <taxon>Ixodidae</taxon>
        <taxon>Rhipicephalinae</taxon>
        <taxon>Dermacentor</taxon>
    </lineage>
</organism>
<keyword evidence="2" id="KW-1185">Reference proteome</keyword>
<gene>
    <name evidence="1" type="ORF">HPB49_009598</name>
</gene>
<dbReference type="Proteomes" id="UP000821865">
    <property type="component" value="Chromosome 10"/>
</dbReference>
<proteinExistence type="predicted"/>
<evidence type="ECO:0000313" key="2">
    <source>
        <dbReference type="Proteomes" id="UP000821865"/>
    </source>
</evidence>
<accession>A0ACB8DP01</accession>
<name>A0ACB8DP01_DERSI</name>
<protein>
    <submittedName>
        <fullName evidence="1">Uncharacterized protein</fullName>
    </submittedName>
</protein>
<evidence type="ECO:0000313" key="1">
    <source>
        <dbReference type="EMBL" id="KAH7974078.1"/>
    </source>
</evidence>
<dbReference type="EMBL" id="CM023479">
    <property type="protein sequence ID" value="KAH7974078.1"/>
    <property type="molecule type" value="Genomic_DNA"/>
</dbReference>
<sequence length="100" mass="10542">MTAFNYAHSKQRVVIEGAFGILKARFQRLLYIDVGSIKQAVQIVLAACVLHSKARRCGGGVVEDLEASDSGTYVSSAEPAEGDAPALSAAAFRDSIAQSL</sequence>
<reference evidence="1" key="1">
    <citation type="submission" date="2020-05" db="EMBL/GenBank/DDBJ databases">
        <title>Large-scale comparative analyses of tick genomes elucidate their genetic diversity and vector capacities.</title>
        <authorList>
            <person name="Jia N."/>
            <person name="Wang J."/>
            <person name="Shi W."/>
            <person name="Du L."/>
            <person name="Sun Y."/>
            <person name="Zhan W."/>
            <person name="Jiang J."/>
            <person name="Wang Q."/>
            <person name="Zhang B."/>
            <person name="Ji P."/>
            <person name="Sakyi L.B."/>
            <person name="Cui X."/>
            <person name="Yuan T."/>
            <person name="Jiang B."/>
            <person name="Yang W."/>
            <person name="Lam T.T.-Y."/>
            <person name="Chang Q."/>
            <person name="Ding S."/>
            <person name="Wang X."/>
            <person name="Zhu J."/>
            <person name="Ruan X."/>
            <person name="Zhao L."/>
            <person name="Wei J."/>
            <person name="Que T."/>
            <person name="Du C."/>
            <person name="Cheng J."/>
            <person name="Dai P."/>
            <person name="Han X."/>
            <person name="Huang E."/>
            <person name="Gao Y."/>
            <person name="Liu J."/>
            <person name="Shao H."/>
            <person name="Ye R."/>
            <person name="Li L."/>
            <person name="Wei W."/>
            <person name="Wang X."/>
            <person name="Wang C."/>
            <person name="Yang T."/>
            <person name="Huo Q."/>
            <person name="Li W."/>
            <person name="Guo W."/>
            <person name="Chen H."/>
            <person name="Zhou L."/>
            <person name="Ni X."/>
            <person name="Tian J."/>
            <person name="Zhou Y."/>
            <person name="Sheng Y."/>
            <person name="Liu T."/>
            <person name="Pan Y."/>
            <person name="Xia L."/>
            <person name="Li J."/>
            <person name="Zhao F."/>
            <person name="Cao W."/>
        </authorList>
    </citation>
    <scope>NUCLEOTIDE SEQUENCE</scope>
    <source>
        <strain evidence="1">Dsil-2018</strain>
    </source>
</reference>
<comment type="caution">
    <text evidence="1">The sequence shown here is derived from an EMBL/GenBank/DDBJ whole genome shotgun (WGS) entry which is preliminary data.</text>
</comment>